<keyword evidence="5" id="KW-1185">Reference proteome</keyword>
<dbReference type="RefSeq" id="WP_076164630.1">
    <property type="nucleotide sequence ID" value="NZ_MRTP01000001.1"/>
</dbReference>
<dbReference type="STRING" id="297318.BK138_00635"/>
<dbReference type="SUPFAM" id="SSF51430">
    <property type="entry name" value="NAD(P)-linked oxidoreductase"/>
    <property type="match status" value="1"/>
</dbReference>
<dbReference type="InterPro" id="IPR023210">
    <property type="entry name" value="NADP_OxRdtase_dom"/>
</dbReference>
<name>A0A1R1EZC6_9BACL</name>
<keyword evidence="1" id="KW-0560">Oxidoreductase</keyword>
<reference evidence="4 5" key="1">
    <citation type="submission" date="2016-11" db="EMBL/GenBank/DDBJ databases">
        <title>Paenibacillus species isolates.</title>
        <authorList>
            <person name="Beno S.M."/>
        </authorList>
    </citation>
    <scope>NUCLEOTIDE SEQUENCE [LARGE SCALE GENOMIC DNA]</scope>
    <source>
        <strain evidence="4 5">FSL R5-0378</strain>
    </source>
</reference>
<evidence type="ECO:0000313" key="5">
    <source>
        <dbReference type="Proteomes" id="UP000187172"/>
    </source>
</evidence>
<gene>
    <name evidence="4" type="ORF">BK138_00635</name>
</gene>
<dbReference type="GO" id="GO:0016491">
    <property type="term" value="F:oxidoreductase activity"/>
    <property type="evidence" value="ECO:0007669"/>
    <property type="project" value="UniProtKB-KW"/>
</dbReference>
<comment type="caution">
    <text evidence="4">The sequence shown here is derived from an EMBL/GenBank/DDBJ whole genome shotgun (WGS) entry which is preliminary data.</text>
</comment>
<dbReference type="PRINTS" id="PR00069">
    <property type="entry name" value="ALDKETRDTASE"/>
</dbReference>
<feature type="region of interest" description="Disordered" evidence="2">
    <location>
        <begin position="320"/>
        <end position="343"/>
    </location>
</feature>
<organism evidence="4 5">
    <name type="scientific">Paenibacillus rhizosphaerae</name>
    <dbReference type="NCBI Taxonomy" id="297318"/>
    <lineage>
        <taxon>Bacteria</taxon>
        <taxon>Bacillati</taxon>
        <taxon>Bacillota</taxon>
        <taxon>Bacilli</taxon>
        <taxon>Bacillales</taxon>
        <taxon>Paenibacillaceae</taxon>
        <taxon>Paenibacillus</taxon>
    </lineage>
</organism>
<dbReference type="FunFam" id="3.20.20.100:FF:000004">
    <property type="entry name" value="Oxidoreductase, aldo/keto reductase"/>
    <property type="match status" value="1"/>
</dbReference>
<dbReference type="InterPro" id="IPR036812">
    <property type="entry name" value="NAD(P)_OxRdtase_dom_sf"/>
</dbReference>
<dbReference type="PANTHER" id="PTHR43364">
    <property type="entry name" value="NADH-SPECIFIC METHYLGLYOXAL REDUCTASE-RELATED"/>
    <property type="match status" value="1"/>
</dbReference>
<dbReference type="EMBL" id="MRTP01000001">
    <property type="protein sequence ID" value="OMF57173.1"/>
    <property type="molecule type" value="Genomic_DNA"/>
</dbReference>
<evidence type="ECO:0000256" key="1">
    <source>
        <dbReference type="ARBA" id="ARBA00023002"/>
    </source>
</evidence>
<evidence type="ECO:0000256" key="2">
    <source>
        <dbReference type="SAM" id="MobiDB-lite"/>
    </source>
</evidence>
<dbReference type="Proteomes" id="UP000187172">
    <property type="component" value="Unassembled WGS sequence"/>
</dbReference>
<dbReference type="InterPro" id="IPR050523">
    <property type="entry name" value="AKR_Detox_Biosynth"/>
</dbReference>
<dbReference type="Pfam" id="PF00248">
    <property type="entry name" value="Aldo_ket_red"/>
    <property type="match status" value="1"/>
</dbReference>
<dbReference type="GO" id="GO:0005829">
    <property type="term" value="C:cytosol"/>
    <property type="evidence" value="ECO:0007669"/>
    <property type="project" value="TreeGrafter"/>
</dbReference>
<evidence type="ECO:0000313" key="4">
    <source>
        <dbReference type="EMBL" id="OMF57173.1"/>
    </source>
</evidence>
<dbReference type="Gene3D" id="3.20.20.100">
    <property type="entry name" value="NADP-dependent oxidoreductase domain"/>
    <property type="match status" value="1"/>
</dbReference>
<dbReference type="AlphaFoldDB" id="A0A1R1EZC6"/>
<proteinExistence type="predicted"/>
<evidence type="ECO:0000259" key="3">
    <source>
        <dbReference type="Pfam" id="PF00248"/>
    </source>
</evidence>
<feature type="domain" description="NADP-dependent oxidoreductase" evidence="3">
    <location>
        <begin position="17"/>
        <end position="314"/>
    </location>
</feature>
<protein>
    <submittedName>
        <fullName evidence="4">Aldo/keto reductase</fullName>
    </submittedName>
</protein>
<sequence>MEYRYLGKTGTKVSAFALGGSSFGSRTSEEDSIKMIDEALDFGINLIDTSNRYGNGESELIIGKAIKARRQNVILASKFGAEATHELNHSGASRRSIRAAVEQSLLRLQTDYIDLYQLHLPFEFVAYEEILLTLNDLVKEGKIHHIGTSNHLGWQMVQAQAISDRYHIQRFVSEQTPYSMINRQMEFELAEVAKQYDLSLFVYSPLSGGLLTGKYKAGQAALSDSRAATLKGYADALDPELAENEYKFKIIEKLQQLANEAGILLADMAVAFTQSHPSVTSTLWGPRTSEQLKAYIAGAELRLGTDVLDAIDAIVPPGKRIDDKEQTWSPEWMSAERRRRHVS</sequence>
<dbReference type="InterPro" id="IPR020471">
    <property type="entry name" value="AKR"/>
</dbReference>
<dbReference type="PANTHER" id="PTHR43364:SF4">
    <property type="entry name" value="NAD(P)-LINKED OXIDOREDUCTASE SUPERFAMILY PROTEIN"/>
    <property type="match status" value="1"/>
</dbReference>
<accession>A0A1R1EZC6</accession>